<gene>
    <name evidence="2" type="ORF">FEM33_20250</name>
</gene>
<feature type="transmembrane region" description="Helical" evidence="1">
    <location>
        <begin position="6"/>
        <end position="27"/>
    </location>
</feature>
<feature type="transmembrane region" description="Helical" evidence="1">
    <location>
        <begin position="48"/>
        <end position="71"/>
    </location>
</feature>
<keyword evidence="1" id="KW-1133">Transmembrane helix</keyword>
<dbReference type="EMBL" id="VBSN01000059">
    <property type="protein sequence ID" value="KAA6437055.1"/>
    <property type="molecule type" value="Genomic_DNA"/>
</dbReference>
<dbReference type="AlphaFoldDB" id="A0A5M8QLN6"/>
<name>A0A5M8QLN6_9BACT</name>
<reference evidence="2 3" key="1">
    <citation type="submission" date="2019-05" db="EMBL/GenBank/DDBJ databases">
        <authorList>
            <person name="Qu J.-H."/>
        </authorList>
    </citation>
    <scope>NUCLEOTIDE SEQUENCE [LARGE SCALE GENOMIC DNA]</scope>
    <source>
        <strain evidence="2 3">NS28</strain>
    </source>
</reference>
<feature type="transmembrane region" description="Helical" evidence="1">
    <location>
        <begin position="77"/>
        <end position="95"/>
    </location>
</feature>
<protein>
    <submittedName>
        <fullName evidence="2">Uncharacterized protein</fullName>
    </submittedName>
</protein>
<dbReference type="OrthoDB" id="1223189at2"/>
<sequence length="521" mass="60651">MEMTSYIVIGIAVTVLTFFVQKYFMYLSRGVFEIESQKIMNFLFFRSFGWFRYSFPGFNILVNVFVVYSLLNISANWVTICFSAGLFCCSIILSYKLHLVISADKDFFLFYKYSSSIRYYNSLTEAERREVYGVVLRRLSKLDIRHLGQGGLVDFFQENYIARLGLAISFERFDYWLENSESRHYTGTLFYSKFRKNIYSELREIQLLNEAVDLHDYHLSLLVSTLLKPSSIKFDDNFGLHYESSLVSDQFSKIVALNRQESASKILDDRLCEIERRLQSIAQNSNRALKISDVKEYVENSVKTNQSNQDLTIFVERLDEILEDIRMIKLNSATEENLVELNRSISDLINEPSRRQNFATAEELRKVEAGISNLLEGKLDVLAQKNDKIEKLLYTLTPRIICEIDECKKENISEYLITQLESDKIVVLKSNNISDIRKLVNDHFVEKGSKKYNMPTGPYKDEEFFKNNRDSIYTAFAALSNEFKSITKTKLAEILFHALPNSFNSEKTIKNGLSKWDNKNH</sequence>
<comment type="caution">
    <text evidence="2">The sequence shown here is derived from an EMBL/GenBank/DDBJ whole genome shotgun (WGS) entry which is preliminary data.</text>
</comment>
<evidence type="ECO:0000256" key="1">
    <source>
        <dbReference type="SAM" id="Phobius"/>
    </source>
</evidence>
<keyword evidence="1" id="KW-0472">Membrane</keyword>
<evidence type="ECO:0000313" key="2">
    <source>
        <dbReference type="EMBL" id="KAA6437055.1"/>
    </source>
</evidence>
<dbReference type="RefSeq" id="WP_139013813.1">
    <property type="nucleotide sequence ID" value="NZ_VBSN01000059.1"/>
</dbReference>
<dbReference type="Proteomes" id="UP000323994">
    <property type="component" value="Unassembled WGS sequence"/>
</dbReference>
<keyword evidence="3" id="KW-1185">Reference proteome</keyword>
<accession>A0A5M8QLN6</accession>
<keyword evidence="1" id="KW-0812">Transmembrane</keyword>
<proteinExistence type="predicted"/>
<organism evidence="2 3">
    <name type="scientific">Dyadobacter flavalbus</name>
    <dbReference type="NCBI Taxonomy" id="2579942"/>
    <lineage>
        <taxon>Bacteria</taxon>
        <taxon>Pseudomonadati</taxon>
        <taxon>Bacteroidota</taxon>
        <taxon>Cytophagia</taxon>
        <taxon>Cytophagales</taxon>
        <taxon>Spirosomataceae</taxon>
        <taxon>Dyadobacter</taxon>
    </lineage>
</organism>
<evidence type="ECO:0000313" key="3">
    <source>
        <dbReference type="Proteomes" id="UP000323994"/>
    </source>
</evidence>